<feature type="transmembrane region" description="Helical" evidence="1">
    <location>
        <begin position="190"/>
        <end position="215"/>
    </location>
</feature>
<feature type="transmembrane region" description="Helical" evidence="1">
    <location>
        <begin position="97"/>
        <end position="114"/>
    </location>
</feature>
<dbReference type="InterPro" id="IPR007163">
    <property type="entry name" value="VCA0040-like"/>
</dbReference>
<reference evidence="2" key="1">
    <citation type="submission" date="2019-02" db="EMBL/GenBank/DDBJ databases">
        <authorList>
            <person name="Gruber-Vodicka R. H."/>
            <person name="Seah K. B. B."/>
        </authorList>
    </citation>
    <scope>NUCLEOTIDE SEQUENCE</scope>
    <source>
        <strain evidence="2">BECK_S313</strain>
    </source>
</reference>
<gene>
    <name evidence="2" type="ORF">BECKLPF1236B_GA0070989_10105</name>
</gene>
<dbReference type="PANTHER" id="PTHR37308:SF1">
    <property type="entry name" value="POLYPRENYL-PHOSPHATE TRANSPORTER"/>
    <property type="match status" value="1"/>
</dbReference>
<keyword evidence="1" id="KW-0812">Transmembrane</keyword>
<organism evidence="2">
    <name type="scientific">Candidatus Kentrum sp. LPFa</name>
    <dbReference type="NCBI Taxonomy" id="2126335"/>
    <lineage>
        <taxon>Bacteria</taxon>
        <taxon>Pseudomonadati</taxon>
        <taxon>Pseudomonadota</taxon>
        <taxon>Gammaproteobacteria</taxon>
        <taxon>Candidatus Kentrum</taxon>
    </lineage>
</organism>
<keyword evidence="1" id="KW-0472">Membrane</keyword>
<sequence>MITTVLKGFCMGAADIIPGVSGGTIALILGFYTRLVNAIRAFDGALLRYLYRGEIGAAMRHIDLVFLLSLGFGIVAALLFFTRIVPLPILLHTHPEFVYGLFFGLLLASIGFLFRALEYIELRDGPWLVLGIVAGYWIVNLTPMHTPEESWFLFISGSIAICAMILPGISGSFMLLILKKYAYLLDAISRFDLGVLLPFGLGALVGLLLFSRFLAWLLRNFYRRTFLVITGVLMGSLWIIWPFQARVYLDIGGKSHLVSSTPIWPQEFDETTLAVLCLILLGMAIMITIHSFVKRT</sequence>
<feature type="transmembrane region" description="Helical" evidence="1">
    <location>
        <begin position="12"/>
        <end position="32"/>
    </location>
</feature>
<dbReference type="PANTHER" id="PTHR37308">
    <property type="entry name" value="INTEGRAL MEMBRANE PROTEIN"/>
    <property type="match status" value="1"/>
</dbReference>
<dbReference type="Pfam" id="PF04018">
    <property type="entry name" value="VCA0040-like"/>
    <property type="match status" value="1"/>
</dbReference>
<feature type="transmembrane region" description="Helical" evidence="1">
    <location>
        <begin position="151"/>
        <end position="178"/>
    </location>
</feature>
<accession>A0A450VXN5</accession>
<feature type="transmembrane region" description="Helical" evidence="1">
    <location>
        <begin position="221"/>
        <end position="241"/>
    </location>
</feature>
<dbReference type="EMBL" id="CAADFK010000010">
    <property type="protein sequence ID" value="VFK09581.1"/>
    <property type="molecule type" value="Genomic_DNA"/>
</dbReference>
<proteinExistence type="predicted"/>
<evidence type="ECO:0000313" key="2">
    <source>
        <dbReference type="EMBL" id="VFK09581.1"/>
    </source>
</evidence>
<protein>
    <submittedName>
        <fullName evidence="2">Putative membrane protein</fullName>
    </submittedName>
</protein>
<feature type="transmembrane region" description="Helical" evidence="1">
    <location>
        <begin position="273"/>
        <end position="293"/>
    </location>
</feature>
<evidence type="ECO:0000256" key="1">
    <source>
        <dbReference type="SAM" id="Phobius"/>
    </source>
</evidence>
<feature type="transmembrane region" description="Helical" evidence="1">
    <location>
        <begin position="64"/>
        <end position="85"/>
    </location>
</feature>
<dbReference type="AlphaFoldDB" id="A0A450VXN5"/>
<keyword evidence="1" id="KW-1133">Transmembrane helix</keyword>
<name>A0A450VXN5_9GAMM</name>